<dbReference type="EMBL" id="CABVHK010000005">
    <property type="protein sequence ID" value="VVM73987.1"/>
    <property type="molecule type" value="Genomic_DNA"/>
</dbReference>
<proteinExistence type="predicted"/>
<dbReference type="AlphaFoldDB" id="A0A5E6RZG8"/>
<reference evidence="2 3" key="1">
    <citation type="submission" date="2019-09" db="EMBL/GenBank/DDBJ databases">
        <authorList>
            <person name="Chandra G."/>
            <person name="Truman W A."/>
        </authorList>
    </citation>
    <scope>NUCLEOTIDE SEQUENCE [LARGE SCALE GENOMIC DNA]</scope>
    <source>
        <strain evidence="2">PS662</strain>
    </source>
</reference>
<dbReference type="RefSeq" id="WP_150710796.1">
    <property type="nucleotide sequence ID" value="NZ_CABVHK010000005.1"/>
</dbReference>
<dbReference type="Proteomes" id="UP000326953">
    <property type="component" value="Unassembled WGS sequence"/>
</dbReference>
<name>A0A5E6RZG8_PSEFL</name>
<sequence>MTDTKFPSEEQGGYDPIPTQPEPLSPGRTTVNPEDEPGIDELPNNEGAIPMDQDDGTDLDPERVRDGQPAPR</sequence>
<evidence type="ECO:0000256" key="1">
    <source>
        <dbReference type="SAM" id="MobiDB-lite"/>
    </source>
</evidence>
<protein>
    <submittedName>
        <fullName evidence="2">Uncharacterized protein</fullName>
    </submittedName>
</protein>
<evidence type="ECO:0000313" key="3">
    <source>
        <dbReference type="Proteomes" id="UP000326953"/>
    </source>
</evidence>
<evidence type="ECO:0000313" key="2">
    <source>
        <dbReference type="EMBL" id="VVM73987.1"/>
    </source>
</evidence>
<accession>A0A5E6RZG8</accession>
<dbReference type="OrthoDB" id="6988258at2"/>
<gene>
    <name evidence="2" type="ORF">PS662_01955</name>
</gene>
<feature type="region of interest" description="Disordered" evidence="1">
    <location>
        <begin position="1"/>
        <end position="72"/>
    </location>
</feature>
<organism evidence="2 3">
    <name type="scientific">Pseudomonas fluorescens</name>
    <dbReference type="NCBI Taxonomy" id="294"/>
    <lineage>
        <taxon>Bacteria</taxon>
        <taxon>Pseudomonadati</taxon>
        <taxon>Pseudomonadota</taxon>
        <taxon>Gammaproteobacteria</taxon>
        <taxon>Pseudomonadales</taxon>
        <taxon>Pseudomonadaceae</taxon>
        <taxon>Pseudomonas</taxon>
    </lineage>
</organism>